<reference evidence="2 3" key="1">
    <citation type="journal article" date="2019" name="Sci. Rep.">
        <title>Nanopore sequencing improves the draft genome of the human pathogenic amoeba Naegleria fowleri.</title>
        <authorList>
            <person name="Liechti N."/>
            <person name="Schurch N."/>
            <person name="Bruggmann R."/>
            <person name="Wittwer M."/>
        </authorList>
    </citation>
    <scope>NUCLEOTIDE SEQUENCE [LARGE SCALE GENOMIC DNA]</scope>
    <source>
        <strain evidence="2 3">ATCC 30894</strain>
    </source>
</reference>
<feature type="region of interest" description="Disordered" evidence="1">
    <location>
        <begin position="1"/>
        <end position="112"/>
    </location>
</feature>
<dbReference type="VEuPathDB" id="AmoebaDB:NfTy_004890"/>
<protein>
    <submittedName>
        <fullName evidence="2">Uncharacterized protein</fullName>
    </submittedName>
</protein>
<dbReference type="EMBL" id="VFQX01000004">
    <property type="protein sequence ID" value="KAF0984006.1"/>
    <property type="molecule type" value="Genomic_DNA"/>
</dbReference>
<dbReference type="VEuPathDB" id="AmoebaDB:NF0037760"/>
<dbReference type="OrthoDB" id="10258602at2759"/>
<evidence type="ECO:0000313" key="2">
    <source>
        <dbReference type="EMBL" id="KAF0984006.1"/>
    </source>
</evidence>
<dbReference type="VEuPathDB" id="AmoebaDB:FDP41_007921"/>
<feature type="compositionally biased region" description="Polar residues" evidence="1">
    <location>
        <begin position="99"/>
        <end position="112"/>
    </location>
</feature>
<keyword evidence="3" id="KW-1185">Reference proteome</keyword>
<comment type="caution">
    <text evidence="2">The sequence shown here is derived from an EMBL/GenBank/DDBJ whole genome shotgun (WGS) entry which is preliminary data.</text>
</comment>
<evidence type="ECO:0000256" key="1">
    <source>
        <dbReference type="SAM" id="MobiDB-lite"/>
    </source>
</evidence>
<dbReference type="Proteomes" id="UP000444721">
    <property type="component" value="Unassembled WGS sequence"/>
</dbReference>
<dbReference type="RefSeq" id="XP_044568719.1">
    <property type="nucleotide sequence ID" value="XM_044711719.1"/>
</dbReference>
<dbReference type="Pfam" id="PF15305">
    <property type="entry name" value="IFT43"/>
    <property type="match status" value="1"/>
</dbReference>
<proteinExistence type="predicted"/>
<organism evidence="2 3">
    <name type="scientific">Naegleria fowleri</name>
    <name type="common">Brain eating amoeba</name>
    <dbReference type="NCBI Taxonomy" id="5763"/>
    <lineage>
        <taxon>Eukaryota</taxon>
        <taxon>Discoba</taxon>
        <taxon>Heterolobosea</taxon>
        <taxon>Tetramitia</taxon>
        <taxon>Eutetramitia</taxon>
        <taxon>Vahlkampfiidae</taxon>
        <taxon>Naegleria</taxon>
    </lineage>
</organism>
<gene>
    <name evidence="2" type="ORF">FDP41_007921</name>
</gene>
<name>A0A6A5C8B4_NAEFO</name>
<dbReference type="GO" id="GO:0030991">
    <property type="term" value="C:intraciliary transport particle A"/>
    <property type="evidence" value="ECO:0007669"/>
    <property type="project" value="InterPro"/>
</dbReference>
<evidence type="ECO:0000313" key="3">
    <source>
        <dbReference type="Proteomes" id="UP000444721"/>
    </source>
</evidence>
<accession>A0A6A5C8B4</accession>
<feature type="compositionally biased region" description="Basic and acidic residues" evidence="1">
    <location>
        <begin position="37"/>
        <end position="55"/>
    </location>
</feature>
<dbReference type="AlphaFoldDB" id="A0A6A5C8B4"/>
<dbReference type="OMA" id="MKYDDRG"/>
<dbReference type="GeneID" id="68115139"/>
<sequence>MSLNVASGDENVVNPNEGAQKVKERNIGSVLNRRRKYLQEQKQHTSTDENLDHQENTTITSTVAGVTKKGWQDDEETTNSANNKEQKGGRRLLGIFGGKSNNSSNINEKPQQTDNAYIFQNVPRPLDGDEEVNAIDSIPSVDQKGIPGLDQTVADAPEEYASQKVQTLQELDQTTKATLHHFLNMKYDDRGLDLSLLTGALSYPLDELEQDEDWSNPQFVRDLLNSIKGSKKETRNTIEDKKTDRNLKKVIVN</sequence>
<dbReference type="InterPro" id="IPR029302">
    <property type="entry name" value="IFT43"/>
</dbReference>